<dbReference type="Pfam" id="PF12771">
    <property type="entry name" value="SusD-like_2"/>
    <property type="match status" value="1"/>
</dbReference>
<dbReference type="RefSeq" id="WP_188503932.1">
    <property type="nucleotide sequence ID" value="NZ_BMER01000001.1"/>
</dbReference>
<name>A0A917HAK1_9SPHI</name>
<keyword evidence="2" id="KW-1185">Reference proteome</keyword>
<proteinExistence type="predicted"/>
<accession>A0A917HAK1</accession>
<dbReference type="Gene3D" id="1.25.40.390">
    <property type="match status" value="1"/>
</dbReference>
<dbReference type="InterPro" id="IPR011990">
    <property type="entry name" value="TPR-like_helical_dom_sf"/>
</dbReference>
<evidence type="ECO:0000313" key="2">
    <source>
        <dbReference type="Proteomes" id="UP000660862"/>
    </source>
</evidence>
<comment type="caution">
    <text evidence="1">The sequence shown here is derived from an EMBL/GenBank/DDBJ whole genome shotgun (WGS) entry which is preliminary data.</text>
</comment>
<dbReference type="Proteomes" id="UP000660862">
    <property type="component" value="Unassembled WGS sequence"/>
</dbReference>
<sequence length="498" mass="55983">MNRLYSILLAATILASCKPLDEMNVDPNRPTETHPRLQLTKIQWDAFRAYQGTGPLYALKMLVQTDGENANQYYKWNRSGFEAYASLRDITKMAEEAARIGNTSYEALAKFFRSYYFYNLTLTFGDIPYSQALKGEAEEGIYTPTYDAQKSVFQGIISELAEADALLAQSNTIIDGDIIYGGNAEKWRKLVNAFRLKVLMTLSDHESDAALNVKSTFAQIVAEGPLLEATGGNLLADDAQLVFLNQEGNRYPEFNSSGYGSGMYIDSTFIRRLQDREDPRLFVYCTQTRVGKEAGKALNDFTAYEGGDPAAPYAQVNLKAAAGRTSKVLERYHQDPTNEPLVLMGYAEQQFILAEAVVRGWISGDANAYYESGIRASFKFYETYAKGVGTYVDETAATAYLSHPLVDFASTQSQADRLERIITQKYLRSFLQGGWSAFYDHLRTGYPAFRRPNGVEVPFRWMYPQSEYNYNGEQVSIAIESQFGAGNDGINEKPWWLK</sequence>
<reference evidence="1" key="1">
    <citation type="journal article" date="2014" name="Int. J. Syst. Evol. Microbiol.">
        <title>Complete genome sequence of Corynebacterium casei LMG S-19264T (=DSM 44701T), isolated from a smear-ripened cheese.</title>
        <authorList>
            <consortium name="US DOE Joint Genome Institute (JGI-PGF)"/>
            <person name="Walter F."/>
            <person name="Albersmeier A."/>
            <person name="Kalinowski J."/>
            <person name="Ruckert C."/>
        </authorList>
    </citation>
    <scope>NUCLEOTIDE SEQUENCE</scope>
    <source>
        <strain evidence="1">CGMCC 1.12195</strain>
    </source>
</reference>
<dbReference type="InterPro" id="IPR041662">
    <property type="entry name" value="SusD-like_2"/>
</dbReference>
<gene>
    <name evidence="1" type="ORF">GCM10007415_00320</name>
</gene>
<evidence type="ECO:0008006" key="3">
    <source>
        <dbReference type="Google" id="ProtNLM"/>
    </source>
</evidence>
<dbReference type="AlphaFoldDB" id="A0A917HAK1"/>
<dbReference type="EMBL" id="BMER01000001">
    <property type="protein sequence ID" value="GGG72951.1"/>
    <property type="molecule type" value="Genomic_DNA"/>
</dbReference>
<dbReference type="PROSITE" id="PS51257">
    <property type="entry name" value="PROKAR_LIPOPROTEIN"/>
    <property type="match status" value="1"/>
</dbReference>
<dbReference type="SUPFAM" id="SSF48452">
    <property type="entry name" value="TPR-like"/>
    <property type="match status" value="1"/>
</dbReference>
<dbReference type="CDD" id="cd08977">
    <property type="entry name" value="SusD"/>
    <property type="match status" value="1"/>
</dbReference>
<evidence type="ECO:0000313" key="1">
    <source>
        <dbReference type="EMBL" id="GGG72951.1"/>
    </source>
</evidence>
<reference evidence="1" key="2">
    <citation type="submission" date="2020-09" db="EMBL/GenBank/DDBJ databases">
        <authorList>
            <person name="Sun Q."/>
            <person name="Zhou Y."/>
        </authorList>
    </citation>
    <scope>NUCLEOTIDE SEQUENCE</scope>
    <source>
        <strain evidence="1">CGMCC 1.12195</strain>
    </source>
</reference>
<organism evidence="1 2">
    <name type="scientific">Parapedobacter pyrenivorans</name>
    <dbReference type="NCBI Taxonomy" id="1305674"/>
    <lineage>
        <taxon>Bacteria</taxon>
        <taxon>Pseudomonadati</taxon>
        <taxon>Bacteroidota</taxon>
        <taxon>Sphingobacteriia</taxon>
        <taxon>Sphingobacteriales</taxon>
        <taxon>Sphingobacteriaceae</taxon>
        <taxon>Parapedobacter</taxon>
    </lineage>
</organism>
<protein>
    <recommendedName>
        <fullName evidence="3">Starch-binding associating with outer membrane</fullName>
    </recommendedName>
</protein>